<dbReference type="GO" id="GO:0004252">
    <property type="term" value="F:serine-type endopeptidase activity"/>
    <property type="evidence" value="ECO:0007669"/>
    <property type="project" value="UniProtKB-UniRule"/>
</dbReference>
<dbReference type="InterPro" id="IPR000209">
    <property type="entry name" value="Peptidase_S8/S53_dom"/>
</dbReference>
<evidence type="ECO:0000256" key="4">
    <source>
        <dbReference type="ARBA" id="ARBA00022525"/>
    </source>
</evidence>
<dbReference type="SMART" id="SM00089">
    <property type="entry name" value="PKD"/>
    <property type="match status" value="1"/>
</dbReference>
<dbReference type="InterPro" id="IPR022398">
    <property type="entry name" value="Peptidase_S8_His-AS"/>
</dbReference>
<evidence type="ECO:0000313" key="13">
    <source>
        <dbReference type="EMBL" id="MBB6201556.1"/>
    </source>
</evidence>
<comment type="similarity">
    <text evidence="3 10">Belongs to the peptidase S8 family.</text>
</comment>
<dbReference type="Gene3D" id="3.40.50.200">
    <property type="entry name" value="Peptidase S8/S53 domain"/>
    <property type="match status" value="1"/>
</dbReference>
<dbReference type="Gene3D" id="2.60.120.380">
    <property type="match status" value="1"/>
</dbReference>
<comment type="caution">
    <text evidence="13">The sequence shown here is derived from an EMBL/GenBank/DDBJ whole genome shotgun (WGS) entry which is preliminary data.</text>
</comment>
<feature type="active site" description="Charge relay system" evidence="10">
    <location>
        <position position="461"/>
    </location>
</feature>
<dbReference type="InterPro" id="IPR022409">
    <property type="entry name" value="PKD/Chitinase_dom"/>
</dbReference>
<dbReference type="GO" id="GO:0005576">
    <property type="term" value="C:extracellular region"/>
    <property type="evidence" value="ECO:0007669"/>
    <property type="project" value="UniProtKB-SubCell"/>
</dbReference>
<dbReference type="InterPro" id="IPR050131">
    <property type="entry name" value="Peptidase_S8_subtilisin-like"/>
</dbReference>
<dbReference type="Gene3D" id="2.60.40.10">
    <property type="entry name" value="Immunoglobulins"/>
    <property type="match status" value="1"/>
</dbReference>
<sequence>MSENKNLRDAIMRNTRRKETQGPHSTSGQPHLSNTAGKQRSVATAVAAVLLSLALGACGGSSGGDSTKQTTPQSQESKTLEQTASLAAQNPTTPLALSLKMNTSNLGADASVDRFIIKYKDGTSENKSTSAVQSRLDRLSGAFPAKARHSRRMGIGSDVVQTARKLNGAEARAFMRAVASDADVEFIEPDREMSVMSAPNDPEYSRQWYLASNQNPGQKMAGIRAEGAWDVGTGAGSVIAVIDNGVTNHSDLNANYLPGYDFWSRTSGGNGMNPGITGETSCKTTLWHGTHVAGIAAALTNNGIGIAGIAPAAKILSVRVMNACGRGVDSDIADGITWAAGGSVPGVPTNSNPANIINLSLGGVGDCGRTLQSAINFATSKGAVVVVAAGNNGIDATNWSPANCQSVITVGGSNGNGTNYVTSNFGPYVDVAAPGGTIWSTYNSGSVTPGVESYAYMDGTSMAAPQVAGVVALARSVAPKSLTTAEMRTLVQQNVQPFAPQQPDQPIGSGILDATATVNAAKSGKIPSAADFTCSQHSEMMQVTCTDLSTARGSATIVSWAWNFSAGSTDMVRTQSLNPYVNYEYAGVYPIRLTVTDSNGAKSTYTRPFLVKPPAIFSMDFGRSTTLFLEDGHMVYYELTVPTGTKSISVTLAPGQPSDTAWLYLKAGTPTVSNANCQSGMGGAKTASCTMDNPAAGVYYAIVSAHANLRSTLTTNLTK</sequence>
<dbReference type="Pfam" id="PF04151">
    <property type="entry name" value="PPC"/>
    <property type="match status" value="1"/>
</dbReference>
<evidence type="ECO:0000256" key="2">
    <source>
        <dbReference type="ARBA" id="ARBA00004613"/>
    </source>
</evidence>
<dbReference type="RefSeq" id="WP_183797096.1">
    <property type="nucleotide sequence ID" value="NZ_JACIII010000003.1"/>
</dbReference>
<dbReference type="CDD" id="cd00146">
    <property type="entry name" value="PKD"/>
    <property type="match status" value="1"/>
</dbReference>
<protein>
    <submittedName>
        <fullName evidence="13">Serine protease</fullName>
        <ecNumber evidence="13">3.4.21.-</ecNumber>
    </submittedName>
</protein>
<feature type="region of interest" description="Disordered" evidence="11">
    <location>
        <begin position="60"/>
        <end position="82"/>
    </location>
</feature>
<gene>
    <name evidence="13" type="ORF">GGD69_002409</name>
</gene>
<dbReference type="AlphaFoldDB" id="A0AAW3UWS0"/>
<feature type="active site" description="Charge relay system" evidence="10">
    <location>
        <position position="243"/>
    </location>
</feature>
<organism evidence="13 14">
    <name type="scientific">Paraburkholderia fungorum</name>
    <dbReference type="NCBI Taxonomy" id="134537"/>
    <lineage>
        <taxon>Bacteria</taxon>
        <taxon>Pseudomonadati</taxon>
        <taxon>Pseudomonadota</taxon>
        <taxon>Betaproteobacteria</taxon>
        <taxon>Burkholderiales</taxon>
        <taxon>Burkholderiaceae</taxon>
        <taxon>Paraburkholderia</taxon>
    </lineage>
</organism>
<name>A0AAW3UWS0_9BURK</name>
<dbReference type="PANTHER" id="PTHR43806:SF11">
    <property type="entry name" value="CEREVISIN-RELATED"/>
    <property type="match status" value="1"/>
</dbReference>
<feature type="region of interest" description="Disordered" evidence="11">
    <location>
        <begin position="13"/>
        <end position="39"/>
    </location>
</feature>
<dbReference type="PANTHER" id="PTHR43806">
    <property type="entry name" value="PEPTIDASE S8"/>
    <property type="match status" value="1"/>
</dbReference>
<dbReference type="PROSITE" id="PS00137">
    <property type="entry name" value="SUBTILASE_HIS"/>
    <property type="match status" value="1"/>
</dbReference>
<accession>A0AAW3UWS0</accession>
<dbReference type="InterPro" id="IPR013783">
    <property type="entry name" value="Ig-like_fold"/>
</dbReference>
<comment type="cofactor">
    <cofactor evidence="1">
        <name>Ca(2+)</name>
        <dbReference type="ChEBI" id="CHEBI:29108"/>
    </cofactor>
</comment>
<dbReference type="Pfam" id="PF18911">
    <property type="entry name" value="PKD_4"/>
    <property type="match status" value="1"/>
</dbReference>
<dbReference type="InterPro" id="IPR023828">
    <property type="entry name" value="Peptidase_S8_Ser-AS"/>
</dbReference>
<dbReference type="Proteomes" id="UP000518681">
    <property type="component" value="Unassembled WGS sequence"/>
</dbReference>
<dbReference type="InterPro" id="IPR007280">
    <property type="entry name" value="Peptidase_C_arc/bac"/>
</dbReference>
<evidence type="ECO:0000259" key="12">
    <source>
        <dbReference type="PROSITE" id="PS50093"/>
    </source>
</evidence>
<dbReference type="GO" id="GO:0006508">
    <property type="term" value="P:proteolysis"/>
    <property type="evidence" value="ECO:0007669"/>
    <property type="project" value="UniProtKB-KW"/>
</dbReference>
<dbReference type="InterPro" id="IPR015500">
    <property type="entry name" value="Peptidase_S8_subtilisin-rel"/>
</dbReference>
<dbReference type="PROSITE" id="PS00138">
    <property type="entry name" value="SUBTILASE_SER"/>
    <property type="match status" value="1"/>
</dbReference>
<feature type="domain" description="PKD" evidence="12">
    <location>
        <begin position="553"/>
        <end position="611"/>
    </location>
</feature>
<evidence type="ECO:0000313" key="14">
    <source>
        <dbReference type="Proteomes" id="UP000518681"/>
    </source>
</evidence>
<reference evidence="13 14" key="1">
    <citation type="submission" date="2020-08" db="EMBL/GenBank/DDBJ databases">
        <title>Genomic Encyclopedia of Type Strains, Phase IV (KMG-V): Genome sequencing to study the core and pangenomes of soil and plant-associated prokaryotes.</title>
        <authorList>
            <person name="Whitman W."/>
        </authorList>
    </citation>
    <scope>NUCLEOTIDE SEQUENCE [LARGE SCALE GENOMIC DNA]</scope>
    <source>
        <strain evidence="13 14">SEMIA 4013</strain>
    </source>
</reference>
<feature type="active site" description="Charge relay system" evidence="10">
    <location>
        <position position="288"/>
    </location>
</feature>
<evidence type="ECO:0000256" key="3">
    <source>
        <dbReference type="ARBA" id="ARBA00011073"/>
    </source>
</evidence>
<dbReference type="EC" id="3.4.21.-" evidence="13"/>
<evidence type="ECO:0000256" key="7">
    <source>
        <dbReference type="ARBA" id="ARBA00022801"/>
    </source>
</evidence>
<keyword evidence="6" id="KW-0732">Signal</keyword>
<dbReference type="InterPro" id="IPR035986">
    <property type="entry name" value="PKD_dom_sf"/>
</dbReference>
<dbReference type="PROSITE" id="PS51892">
    <property type="entry name" value="SUBTILASE"/>
    <property type="match status" value="1"/>
</dbReference>
<evidence type="ECO:0000256" key="8">
    <source>
        <dbReference type="ARBA" id="ARBA00022825"/>
    </source>
</evidence>
<feature type="compositionally biased region" description="Polar residues" evidence="11">
    <location>
        <begin position="22"/>
        <end position="38"/>
    </location>
</feature>
<keyword evidence="5 10" id="KW-0645">Protease</keyword>
<evidence type="ECO:0000256" key="5">
    <source>
        <dbReference type="ARBA" id="ARBA00022670"/>
    </source>
</evidence>
<dbReference type="SUPFAM" id="SSF49299">
    <property type="entry name" value="PKD domain"/>
    <property type="match status" value="1"/>
</dbReference>
<dbReference type="SUPFAM" id="SSF52743">
    <property type="entry name" value="Subtilisin-like"/>
    <property type="match status" value="1"/>
</dbReference>
<evidence type="ECO:0000256" key="6">
    <source>
        <dbReference type="ARBA" id="ARBA00022729"/>
    </source>
</evidence>
<dbReference type="InterPro" id="IPR036852">
    <property type="entry name" value="Peptidase_S8/S53_dom_sf"/>
</dbReference>
<evidence type="ECO:0000256" key="10">
    <source>
        <dbReference type="PROSITE-ProRule" id="PRU01240"/>
    </source>
</evidence>
<dbReference type="PRINTS" id="PR00723">
    <property type="entry name" value="SUBTILISIN"/>
</dbReference>
<keyword evidence="4" id="KW-0964">Secreted</keyword>
<dbReference type="FunFam" id="3.40.50.200:FF:000022">
    <property type="entry name" value="Extracellular protease"/>
    <property type="match status" value="1"/>
</dbReference>
<comment type="subcellular location">
    <subcellularLocation>
        <location evidence="2">Secreted</location>
    </subcellularLocation>
</comment>
<feature type="compositionally biased region" description="Polar residues" evidence="11">
    <location>
        <begin position="65"/>
        <end position="82"/>
    </location>
</feature>
<proteinExistence type="inferred from homology"/>
<dbReference type="EMBL" id="JACIIK010000004">
    <property type="protein sequence ID" value="MBB6201556.1"/>
    <property type="molecule type" value="Genomic_DNA"/>
</dbReference>
<evidence type="ECO:0000256" key="11">
    <source>
        <dbReference type="SAM" id="MobiDB-lite"/>
    </source>
</evidence>
<evidence type="ECO:0000256" key="1">
    <source>
        <dbReference type="ARBA" id="ARBA00001913"/>
    </source>
</evidence>
<dbReference type="InterPro" id="IPR000601">
    <property type="entry name" value="PKD_dom"/>
</dbReference>
<evidence type="ECO:0000256" key="9">
    <source>
        <dbReference type="ARBA" id="ARBA00023145"/>
    </source>
</evidence>
<keyword evidence="9" id="KW-0865">Zymogen</keyword>
<dbReference type="PROSITE" id="PS50093">
    <property type="entry name" value="PKD"/>
    <property type="match status" value="1"/>
</dbReference>
<keyword evidence="8 10" id="KW-0720">Serine protease</keyword>
<dbReference type="Pfam" id="PF00082">
    <property type="entry name" value="Peptidase_S8"/>
    <property type="match status" value="1"/>
</dbReference>
<keyword evidence="7 10" id="KW-0378">Hydrolase</keyword>